<dbReference type="Proteomes" id="UP001162640">
    <property type="component" value="Unassembled WGS sequence"/>
</dbReference>
<evidence type="ECO:0000313" key="2">
    <source>
        <dbReference type="Proteomes" id="UP001162640"/>
    </source>
</evidence>
<protein>
    <submittedName>
        <fullName evidence="1">Uncharacterized protein</fullName>
    </submittedName>
</protein>
<gene>
    <name evidence="1" type="ORF">TL16_g03201</name>
</gene>
<evidence type="ECO:0000313" key="1">
    <source>
        <dbReference type="EMBL" id="GMH61174.1"/>
    </source>
</evidence>
<reference evidence="2" key="1">
    <citation type="journal article" date="2023" name="Commun. Biol.">
        <title>Genome analysis of Parmales, the sister group of diatoms, reveals the evolutionary specialization of diatoms from phago-mixotrophs to photoautotrophs.</title>
        <authorList>
            <person name="Ban H."/>
            <person name="Sato S."/>
            <person name="Yoshikawa S."/>
            <person name="Yamada K."/>
            <person name="Nakamura Y."/>
            <person name="Ichinomiya M."/>
            <person name="Sato N."/>
            <person name="Blanc-Mathieu R."/>
            <person name="Endo H."/>
            <person name="Kuwata A."/>
            <person name="Ogata H."/>
        </authorList>
    </citation>
    <scope>NUCLEOTIDE SEQUENCE [LARGE SCALE GENOMIC DNA]</scope>
</reference>
<dbReference type="AlphaFoldDB" id="A0A9W7DYF9"/>
<name>A0A9W7DYF9_9STRA</name>
<organism evidence="1 2">
    <name type="scientific">Triparma laevis f. inornata</name>
    <dbReference type="NCBI Taxonomy" id="1714386"/>
    <lineage>
        <taxon>Eukaryota</taxon>
        <taxon>Sar</taxon>
        <taxon>Stramenopiles</taxon>
        <taxon>Ochrophyta</taxon>
        <taxon>Bolidophyceae</taxon>
        <taxon>Parmales</taxon>
        <taxon>Triparmaceae</taxon>
        <taxon>Triparma</taxon>
    </lineage>
</organism>
<comment type="caution">
    <text evidence="1">The sequence shown here is derived from an EMBL/GenBank/DDBJ whole genome shotgun (WGS) entry which is preliminary data.</text>
</comment>
<sequence>MDKNSWLVYYTKGFDGVGRPTIEQETDLEILSNKQAYLRNELWLLIDNLRFGDASTNDVKKMMDEFLDTIIIPLAK</sequence>
<accession>A0A9W7DYF9</accession>
<dbReference type="EMBL" id="BLQM01000083">
    <property type="protein sequence ID" value="GMH61174.1"/>
    <property type="molecule type" value="Genomic_DNA"/>
</dbReference>
<proteinExistence type="predicted"/>